<evidence type="ECO:0000259" key="1">
    <source>
        <dbReference type="PROSITE" id="PS50994"/>
    </source>
</evidence>
<organism evidence="2 3">
    <name type="scientific">Mucuna pruriens</name>
    <name type="common">Velvet bean</name>
    <name type="synonym">Dolichos pruriens</name>
    <dbReference type="NCBI Taxonomy" id="157652"/>
    <lineage>
        <taxon>Eukaryota</taxon>
        <taxon>Viridiplantae</taxon>
        <taxon>Streptophyta</taxon>
        <taxon>Embryophyta</taxon>
        <taxon>Tracheophyta</taxon>
        <taxon>Spermatophyta</taxon>
        <taxon>Magnoliopsida</taxon>
        <taxon>eudicotyledons</taxon>
        <taxon>Gunneridae</taxon>
        <taxon>Pentapetalae</taxon>
        <taxon>rosids</taxon>
        <taxon>fabids</taxon>
        <taxon>Fabales</taxon>
        <taxon>Fabaceae</taxon>
        <taxon>Papilionoideae</taxon>
        <taxon>50 kb inversion clade</taxon>
        <taxon>NPAAA clade</taxon>
        <taxon>indigoferoid/millettioid clade</taxon>
        <taxon>Phaseoleae</taxon>
        <taxon>Mucuna</taxon>
    </lineage>
</organism>
<name>A0A371EE03_MUCPR</name>
<sequence>MPNITYGTTLIFGDYAVTKCIPDTEINSILQFCHSTLGGDHYGSTRTARKVLDCGLYWATIFRDAHHFVSTYEGCQKAGMAMNRRHEMPQQPILFCEGIDFMGPFPVSNGYSYILLVVDYVSKWVEAIATKTNDAKVVVDFLKSNIFCMFGVPKVLISDQGSHFYNRALASLLQKYGVTHRIAIAYHLQTNGQAEVFNREIKKTLQKMTNPSKNDQSQLLEDALWAHRTAYRTPLGMSPYWIVFGKTYHLPIELEHKAYWVVKQCNLAYDQAREQRKFQLQELDELCLEAYENSKIYKQKVKKFHDQQILRKDFHVGQKVLLFNSRLKLIAGKLRSRWDGPFVITNVFPHGAVQLKDEHNNSTFQGIHDIVIHYTPTENTPRPLEIQVPTLFPYESSQRYTIELESASPNMTNIAEIGRVTRSGRIYVPKNLRKENPTDKGDTIITTKAKAIEKEDKKDREKEESVEFLKFISHSEYEIMDQLKQTLPIFLYYLCL</sequence>
<protein>
    <submittedName>
        <fullName evidence="2">Gag-pol</fullName>
    </submittedName>
</protein>
<gene>
    <name evidence="2" type="primary">gag-pol</name>
    <name evidence="2" type="ORF">CR513_57195</name>
</gene>
<dbReference type="Gene3D" id="1.10.340.70">
    <property type="match status" value="1"/>
</dbReference>
<dbReference type="GO" id="GO:0015074">
    <property type="term" value="P:DNA integration"/>
    <property type="evidence" value="ECO:0007669"/>
    <property type="project" value="InterPro"/>
</dbReference>
<dbReference type="InterPro" id="IPR052160">
    <property type="entry name" value="Gypsy_RT_Integrase-like"/>
</dbReference>
<comment type="caution">
    <text evidence="2">The sequence shown here is derived from an EMBL/GenBank/DDBJ whole genome shotgun (WGS) entry which is preliminary data.</text>
</comment>
<keyword evidence="3" id="KW-1185">Reference proteome</keyword>
<dbReference type="PROSITE" id="PS50994">
    <property type="entry name" value="INTEGRASE"/>
    <property type="match status" value="1"/>
</dbReference>
<evidence type="ECO:0000313" key="3">
    <source>
        <dbReference type="Proteomes" id="UP000257109"/>
    </source>
</evidence>
<dbReference type="GO" id="GO:0003676">
    <property type="term" value="F:nucleic acid binding"/>
    <property type="evidence" value="ECO:0007669"/>
    <property type="project" value="InterPro"/>
</dbReference>
<dbReference type="Gene3D" id="3.30.420.10">
    <property type="entry name" value="Ribonuclease H-like superfamily/Ribonuclease H"/>
    <property type="match status" value="1"/>
</dbReference>
<dbReference type="EMBL" id="QJKJ01014461">
    <property type="protein sequence ID" value="RDX64271.1"/>
    <property type="molecule type" value="Genomic_DNA"/>
</dbReference>
<accession>A0A371EE03</accession>
<dbReference type="Proteomes" id="UP000257109">
    <property type="component" value="Unassembled WGS sequence"/>
</dbReference>
<dbReference type="OrthoDB" id="10000497at2759"/>
<dbReference type="AlphaFoldDB" id="A0A371EE03"/>
<dbReference type="PANTHER" id="PTHR47266">
    <property type="entry name" value="ENDONUCLEASE-RELATED"/>
    <property type="match status" value="1"/>
</dbReference>
<evidence type="ECO:0000313" key="2">
    <source>
        <dbReference type="EMBL" id="RDX64271.1"/>
    </source>
</evidence>
<proteinExistence type="predicted"/>
<dbReference type="InterPro" id="IPR001584">
    <property type="entry name" value="Integrase_cat-core"/>
</dbReference>
<feature type="non-terminal residue" evidence="2">
    <location>
        <position position="1"/>
    </location>
</feature>
<dbReference type="SUPFAM" id="SSF53098">
    <property type="entry name" value="Ribonuclease H-like"/>
    <property type="match status" value="1"/>
</dbReference>
<dbReference type="InterPro" id="IPR036397">
    <property type="entry name" value="RNaseH_sf"/>
</dbReference>
<feature type="domain" description="Integrase catalytic" evidence="1">
    <location>
        <begin position="88"/>
        <end position="247"/>
    </location>
</feature>
<reference evidence="2" key="1">
    <citation type="submission" date="2018-05" db="EMBL/GenBank/DDBJ databases">
        <title>Draft genome of Mucuna pruriens seed.</title>
        <authorList>
            <person name="Nnadi N.E."/>
            <person name="Vos R."/>
            <person name="Hasami M.H."/>
            <person name="Devisetty U.K."/>
            <person name="Aguiy J.C."/>
        </authorList>
    </citation>
    <scope>NUCLEOTIDE SEQUENCE [LARGE SCALE GENOMIC DNA]</scope>
    <source>
        <strain evidence="2">JCA_2017</strain>
    </source>
</reference>
<dbReference type="InterPro" id="IPR012337">
    <property type="entry name" value="RNaseH-like_sf"/>
</dbReference>
<dbReference type="Pfam" id="PF00665">
    <property type="entry name" value="rve"/>
    <property type="match status" value="1"/>
</dbReference>